<proteinExistence type="inferred from homology"/>
<evidence type="ECO:0000256" key="5">
    <source>
        <dbReference type="ARBA" id="ARBA00023002"/>
    </source>
</evidence>
<dbReference type="NCBIfam" id="NF008899">
    <property type="entry name" value="PRK12266.1"/>
    <property type="match status" value="1"/>
</dbReference>
<organism evidence="9 10">
    <name type="scientific">Legionella impletisoli</name>
    <dbReference type="NCBI Taxonomy" id="343510"/>
    <lineage>
        <taxon>Bacteria</taxon>
        <taxon>Pseudomonadati</taxon>
        <taxon>Pseudomonadota</taxon>
        <taxon>Gammaproteobacteria</taxon>
        <taxon>Legionellales</taxon>
        <taxon>Legionellaceae</taxon>
        <taxon>Legionella</taxon>
    </lineage>
</organism>
<dbReference type="InterPro" id="IPR036188">
    <property type="entry name" value="FAD/NAD-bd_sf"/>
</dbReference>
<evidence type="ECO:0000256" key="3">
    <source>
        <dbReference type="ARBA" id="ARBA00022630"/>
    </source>
</evidence>
<dbReference type="PROSITE" id="PS00977">
    <property type="entry name" value="FAD_G3PDH_1"/>
    <property type="match status" value="1"/>
</dbReference>
<keyword evidence="5 6" id="KW-0560">Oxidoreductase</keyword>
<dbReference type="Pfam" id="PF01266">
    <property type="entry name" value="DAO"/>
    <property type="match status" value="1"/>
</dbReference>
<dbReference type="PROSITE" id="PS00978">
    <property type="entry name" value="FAD_G3PDH_2"/>
    <property type="match status" value="1"/>
</dbReference>
<dbReference type="Gene3D" id="3.30.9.10">
    <property type="entry name" value="D-Amino Acid Oxidase, subunit A, domain 2"/>
    <property type="match status" value="1"/>
</dbReference>
<dbReference type="Gene3D" id="6.10.250.1890">
    <property type="match status" value="1"/>
</dbReference>
<keyword evidence="3 6" id="KW-0285">Flavoprotein</keyword>
<dbReference type="PRINTS" id="PR01001">
    <property type="entry name" value="FADG3PDH"/>
</dbReference>
<dbReference type="GO" id="GO:0046168">
    <property type="term" value="P:glycerol-3-phosphate catabolic process"/>
    <property type="evidence" value="ECO:0007669"/>
    <property type="project" value="TreeGrafter"/>
</dbReference>
<evidence type="ECO:0000259" key="8">
    <source>
        <dbReference type="Pfam" id="PF16901"/>
    </source>
</evidence>
<reference evidence="9" key="1">
    <citation type="journal article" date="2014" name="Int. J. Syst. Evol. Microbiol.">
        <title>Complete genome sequence of Corynebacterium casei LMG S-19264T (=DSM 44701T), isolated from a smear-ripened cheese.</title>
        <authorList>
            <consortium name="US DOE Joint Genome Institute (JGI-PGF)"/>
            <person name="Walter F."/>
            <person name="Albersmeier A."/>
            <person name="Kalinowski J."/>
            <person name="Ruckert C."/>
        </authorList>
    </citation>
    <scope>NUCLEOTIDE SEQUENCE</scope>
    <source>
        <strain evidence="9">JCM 13919</strain>
    </source>
</reference>
<evidence type="ECO:0000313" key="10">
    <source>
        <dbReference type="Proteomes" id="UP000630149"/>
    </source>
</evidence>
<evidence type="ECO:0000259" key="7">
    <source>
        <dbReference type="Pfam" id="PF01266"/>
    </source>
</evidence>
<comment type="cofactor">
    <cofactor evidence="1 6">
        <name>FAD</name>
        <dbReference type="ChEBI" id="CHEBI:57692"/>
    </cofactor>
</comment>
<comment type="similarity">
    <text evidence="2 6">Belongs to the FAD-dependent glycerol-3-phosphate dehydrogenase family.</text>
</comment>
<evidence type="ECO:0000256" key="1">
    <source>
        <dbReference type="ARBA" id="ARBA00001974"/>
    </source>
</evidence>
<feature type="domain" description="FAD dependent oxidoreductase" evidence="7">
    <location>
        <begin position="6"/>
        <end position="325"/>
    </location>
</feature>
<dbReference type="PANTHER" id="PTHR11985:SF15">
    <property type="entry name" value="GLYCEROL-3-PHOSPHATE DEHYDROGENASE, MITOCHONDRIAL"/>
    <property type="match status" value="1"/>
</dbReference>
<evidence type="ECO:0000256" key="4">
    <source>
        <dbReference type="ARBA" id="ARBA00022827"/>
    </source>
</evidence>
<dbReference type="EMBL" id="BMOB01000001">
    <property type="protein sequence ID" value="GGI77901.1"/>
    <property type="molecule type" value="Genomic_DNA"/>
</dbReference>
<dbReference type="Pfam" id="PF16901">
    <property type="entry name" value="DAO_C"/>
    <property type="match status" value="1"/>
</dbReference>
<dbReference type="Gene3D" id="3.50.50.60">
    <property type="entry name" value="FAD/NAD(P)-binding domain"/>
    <property type="match status" value="1"/>
</dbReference>
<feature type="domain" description="Alpha-glycerophosphate oxidase C-terminal" evidence="8">
    <location>
        <begin position="379"/>
        <end position="488"/>
    </location>
</feature>
<sequence length="498" mass="56648">MDNVYDIAVIGGGINGCGVAADAALRGLSVILFEADDLASKTSSSSTKLIHGGLRYLEHYDFGMVKKALQERQRLLTLAPHLVKPLELVIPHRKHMRPIWMLRTGLFIYDHLSSTNKLPKARYVNRKNNKPLFEPLQEDYDKGFSYYDCTTDDARLTITNALQSSHHGARIKTRTKVVNAEVEDKLWCLTLKPQSGSSYRIKAKVVINAAGPWIESINQMLKAPFLHDMSLVKGSHLLVNKLYEGEHAYFLQHSDERLIFVIPYHGFTMIGTTEVPCSLPSQAMDVSSEEIRYLLDIVNLYFKKSVTNDDIVYSWSGVRPLLAASGKNPEELSRDYTFEYATHPAPSITIYGGKITTYRQLASDVVSALHPVFQELSHSKTGNTPLPGALYKSHTLDQYKQKAQELYSWMPVETLQRFLNTYGTLTEYILLGKHQESDLGNEFFKTVYQAEIDYLMKYEWAKTTEDILWRRTKLGLVMDQKSQKALKEYILSNQLITC</sequence>
<reference evidence="9" key="2">
    <citation type="submission" date="2020-09" db="EMBL/GenBank/DDBJ databases">
        <authorList>
            <person name="Sun Q."/>
            <person name="Ohkuma M."/>
        </authorList>
    </citation>
    <scope>NUCLEOTIDE SEQUENCE</scope>
    <source>
        <strain evidence="9">JCM 13919</strain>
    </source>
</reference>
<gene>
    <name evidence="9" type="primary">glpD</name>
    <name evidence="9" type="ORF">GCM10007966_03210</name>
</gene>
<evidence type="ECO:0000256" key="2">
    <source>
        <dbReference type="ARBA" id="ARBA00007330"/>
    </source>
</evidence>
<evidence type="ECO:0000256" key="6">
    <source>
        <dbReference type="RuleBase" id="RU361217"/>
    </source>
</evidence>
<dbReference type="InterPro" id="IPR031656">
    <property type="entry name" value="DAO_C"/>
</dbReference>
<dbReference type="PANTHER" id="PTHR11985">
    <property type="entry name" value="GLYCEROL-3-PHOSPHATE DEHYDROGENASE"/>
    <property type="match status" value="1"/>
</dbReference>
<dbReference type="InterPro" id="IPR038299">
    <property type="entry name" value="DAO_C_sf"/>
</dbReference>
<dbReference type="AlphaFoldDB" id="A0A917N8L0"/>
<dbReference type="Proteomes" id="UP000630149">
    <property type="component" value="Unassembled WGS sequence"/>
</dbReference>
<dbReference type="GO" id="GO:0009331">
    <property type="term" value="C:glycerol-3-phosphate dehydrogenase (FAD) complex"/>
    <property type="evidence" value="ECO:0007669"/>
    <property type="project" value="UniProtKB-UniRule"/>
</dbReference>
<dbReference type="NCBIfam" id="NF009906">
    <property type="entry name" value="PRK13369.1"/>
    <property type="match status" value="1"/>
</dbReference>
<accession>A0A917N8L0</accession>
<dbReference type="RefSeq" id="WP_131775554.1">
    <property type="nucleotide sequence ID" value="NZ_BMOB01000001.1"/>
</dbReference>
<dbReference type="OrthoDB" id="9766796at2"/>
<name>A0A917N8L0_9GAMM</name>
<keyword evidence="10" id="KW-1185">Reference proteome</keyword>
<dbReference type="GO" id="GO:0004368">
    <property type="term" value="F:glycerol-3-phosphate dehydrogenase (quinone) activity"/>
    <property type="evidence" value="ECO:0007669"/>
    <property type="project" value="UniProtKB-EC"/>
</dbReference>
<dbReference type="SUPFAM" id="SSF51905">
    <property type="entry name" value="FAD/NAD(P)-binding domain"/>
    <property type="match status" value="1"/>
</dbReference>
<dbReference type="InterPro" id="IPR000447">
    <property type="entry name" value="G3P_DH_FAD-dep"/>
</dbReference>
<comment type="catalytic activity">
    <reaction evidence="6">
        <text>a quinone + sn-glycerol 3-phosphate = dihydroxyacetone phosphate + a quinol</text>
        <dbReference type="Rhea" id="RHEA:18977"/>
        <dbReference type="ChEBI" id="CHEBI:24646"/>
        <dbReference type="ChEBI" id="CHEBI:57597"/>
        <dbReference type="ChEBI" id="CHEBI:57642"/>
        <dbReference type="ChEBI" id="CHEBI:132124"/>
        <dbReference type="EC" id="1.1.5.3"/>
    </reaction>
</comment>
<dbReference type="Gene3D" id="1.10.8.870">
    <property type="entry name" value="Alpha-glycerophosphate oxidase, cap domain"/>
    <property type="match status" value="1"/>
</dbReference>
<dbReference type="InterPro" id="IPR006076">
    <property type="entry name" value="FAD-dep_OxRdtase"/>
</dbReference>
<evidence type="ECO:0000313" key="9">
    <source>
        <dbReference type="EMBL" id="GGI77901.1"/>
    </source>
</evidence>
<dbReference type="SUPFAM" id="SSF54373">
    <property type="entry name" value="FAD-linked reductases, C-terminal domain"/>
    <property type="match status" value="1"/>
</dbReference>
<protein>
    <recommendedName>
        <fullName evidence="6">Glycerol-3-phosphate dehydrogenase</fullName>
        <ecNumber evidence="6">1.1.5.3</ecNumber>
    </recommendedName>
</protein>
<dbReference type="EC" id="1.1.5.3" evidence="6"/>
<comment type="caution">
    <text evidence="9">The sequence shown here is derived from an EMBL/GenBank/DDBJ whole genome shotgun (WGS) entry which is preliminary data.</text>
</comment>
<keyword evidence="4" id="KW-0274">FAD</keyword>